<proteinExistence type="predicted"/>
<dbReference type="AlphaFoldDB" id="A0A0F8Y1E7"/>
<sequence length="42" mass="4722">MSTLRNDEWSHAVVAFDGKFSYLYVGGSEVEKIEGKCIGVWI</sequence>
<accession>A0A0F8Y1E7</accession>
<dbReference type="EMBL" id="LAZR01069282">
    <property type="protein sequence ID" value="KKK48014.1"/>
    <property type="molecule type" value="Genomic_DNA"/>
</dbReference>
<gene>
    <name evidence="1" type="ORF">LCGC14_3149350</name>
</gene>
<protein>
    <recommendedName>
        <fullName evidence="2">LamG domain-containing protein</fullName>
    </recommendedName>
</protein>
<comment type="caution">
    <text evidence="1">The sequence shown here is derived from an EMBL/GenBank/DDBJ whole genome shotgun (WGS) entry which is preliminary data.</text>
</comment>
<evidence type="ECO:0008006" key="2">
    <source>
        <dbReference type="Google" id="ProtNLM"/>
    </source>
</evidence>
<reference evidence="1" key="1">
    <citation type="journal article" date="2015" name="Nature">
        <title>Complex archaea that bridge the gap between prokaryotes and eukaryotes.</title>
        <authorList>
            <person name="Spang A."/>
            <person name="Saw J.H."/>
            <person name="Jorgensen S.L."/>
            <person name="Zaremba-Niedzwiedzka K."/>
            <person name="Martijn J."/>
            <person name="Lind A.E."/>
            <person name="van Eijk R."/>
            <person name="Schleper C."/>
            <person name="Guy L."/>
            <person name="Ettema T.J."/>
        </authorList>
    </citation>
    <scope>NUCLEOTIDE SEQUENCE</scope>
</reference>
<organism evidence="1">
    <name type="scientific">marine sediment metagenome</name>
    <dbReference type="NCBI Taxonomy" id="412755"/>
    <lineage>
        <taxon>unclassified sequences</taxon>
        <taxon>metagenomes</taxon>
        <taxon>ecological metagenomes</taxon>
    </lineage>
</organism>
<name>A0A0F8Y1E7_9ZZZZ</name>
<evidence type="ECO:0000313" key="1">
    <source>
        <dbReference type="EMBL" id="KKK48014.1"/>
    </source>
</evidence>
<feature type="non-terminal residue" evidence="1">
    <location>
        <position position="42"/>
    </location>
</feature>